<protein>
    <submittedName>
        <fullName evidence="6">LysR family transcriptional regulator</fullName>
    </submittedName>
</protein>
<dbReference type="InterPro" id="IPR005119">
    <property type="entry name" value="LysR_subst-bd"/>
</dbReference>
<dbReference type="PANTHER" id="PTHR30537:SF21">
    <property type="entry name" value="HTH-TYPE TRANSCRIPTIONAL REGULATOR SINR-RELATED"/>
    <property type="match status" value="1"/>
</dbReference>
<proteinExistence type="inferred from homology"/>
<evidence type="ECO:0000256" key="1">
    <source>
        <dbReference type="ARBA" id="ARBA00009437"/>
    </source>
</evidence>
<dbReference type="FunFam" id="1.10.10.10:FF:000001">
    <property type="entry name" value="LysR family transcriptional regulator"/>
    <property type="match status" value="1"/>
</dbReference>
<dbReference type="Gene3D" id="3.40.190.290">
    <property type="match status" value="1"/>
</dbReference>
<dbReference type="SUPFAM" id="SSF53850">
    <property type="entry name" value="Periplasmic binding protein-like II"/>
    <property type="match status" value="1"/>
</dbReference>
<dbReference type="RefSeq" id="WP_180306369.1">
    <property type="nucleotide sequence ID" value="NZ_CP058952.1"/>
</dbReference>
<dbReference type="KEGG" id="cfon:HZU75_12560"/>
<sequence length="299" mass="33704">MKNLKDLKLLIKVSETLNLSDAANEMNLSPAAVSMAIKRLEDELGVNLLVRSTRNVRLSGSGEIFIDYSKRALELLEEGIDKITAKNSKIKKKIRITMPSDLGRSVLLSFLDTYQNENKQIQFEIFFTDEIVDFYQTRVDLAIRCGLLPDSGLIALPIMPGNRRILCASPEYLRSIGEVTHPNELNKFSCLSYYIKGKAQQNWSFSKGEEKITVTINPEFISNDGCVVKEWARQGRGIAYKSHLDVVDDLKKGTLVQILPDWSGEEAPINLITAEKLGNEFGRSFRDHLQMEIGGYLNN</sequence>
<dbReference type="GO" id="GO:0006351">
    <property type="term" value="P:DNA-templated transcription"/>
    <property type="evidence" value="ECO:0007669"/>
    <property type="project" value="TreeGrafter"/>
</dbReference>
<reference evidence="6 7" key="1">
    <citation type="journal article" date="2016" name="Int. J. Syst. Evol. Microbiol.">
        <title>Chitinibacter fontanus sp. nov., isolated from a spring.</title>
        <authorList>
            <person name="Sheu S.Y."/>
            <person name="Li Y.S."/>
            <person name="Young C.C."/>
            <person name="Chen W.M."/>
        </authorList>
    </citation>
    <scope>NUCLEOTIDE SEQUENCE [LARGE SCALE GENOMIC DNA]</scope>
    <source>
        <strain evidence="6 7">STM-7</strain>
    </source>
</reference>
<dbReference type="PANTHER" id="PTHR30537">
    <property type="entry name" value="HTH-TYPE TRANSCRIPTIONAL REGULATOR"/>
    <property type="match status" value="1"/>
</dbReference>
<keyword evidence="7" id="KW-1185">Reference proteome</keyword>
<dbReference type="PRINTS" id="PR00039">
    <property type="entry name" value="HTHLYSR"/>
</dbReference>
<dbReference type="CDD" id="cd08422">
    <property type="entry name" value="PBP2_CrgA_like"/>
    <property type="match status" value="1"/>
</dbReference>
<name>A0A7D5ZH46_9NEIS</name>
<dbReference type="AlphaFoldDB" id="A0A7D5ZH46"/>
<keyword evidence="2" id="KW-0805">Transcription regulation</keyword>
<evidence type="ECO:0000256" key="3">
    <source>
        <dbReference type="ARBA" id="ARBA00023125"/>
    </source>
</evidence>
<gene>
    <name evidence="6" type="ORF">HZU75_12560</name>
</gene>
<evidence type="ECO:0000256" key="2">
    <source>
        <dbReference type="ARBA" id="ARBA00023015"/>
    </source>
</evidence>
<dbReference type="Gene3D" id="1.10.10.10">
    <property type="entry name" value="Winged helix-like DNA-binding domain superfamily/Winged helix DNA-binding domain"/>
    <property type="match status" value="1"/>
</dbReference>
<dbReference type="SUPFAM" id="SSF46785">
    <property type="entry name" value="Winged helix' DNA-binding domain"/>
    <property type="match status" value="1"/>
</dbReference>
<dbReference type="InterPro" id="IPR036390">
    <property type="entry name" value="WH_DNA-bd_sf"/>
</dbReference>
<dbReference type="Proteomes" id="UP000510822">
    <property type="component" value="Chromosome"/>
</dbReference>
<evidence type="ECO:0000259" key="5">
    <source>
        <dbReference type="PROSITE" id="PS50931"/>
    </source>
</evidence>
<dbReference type="PROSITE" id="PS50931">
    <property type="entry name" value="HTH_LYSR"/>
    <property type="match status" value="1"/>
</dbReference>
<accession>A0A7D5ZH46</accession>
<dbReference type="GO" id="GO:0043565">
    <property type="term" value="F:sequence-specific DNA binding"/>
    <property type="evidence" value="ECO:0007669"/>
    <property type="project" value="TreeGrafter"/>
</dbReference>
<feature type="domain" description="HTH lysR-type" evidence="5">
    <location>
        <begin position="1"/>
        <end position="59"/>
    </location>
</feature>
<dbReference type="EMBL" id="CP058952">
    <property type="protein sequence ID" value="QLI82288.1"/>
    <property type="molecule type" value="Genomic_DNA"/>
</dbReference>
<dbReference type="InterPro" id="IPR058163">
    <property type="entry name" value="LysR-type_TF_proteobact-type"/>
</dbReference>
<dbReference type="GO" id="GO:0003700">
    <property type="term" value="F:DNA-binding transcription factor activity"/>
    <property type="evidence" value="ECO:0007669"/>
    <property type="project" value="InterPro"/>
</dbReference>
<dbReference type="InterPro" id="IPR036388">
    <property type="entry name" value="WH-like_DNA-bd_sf"/>
</dbReference>
<dbReference type="Pfam" id="PF00126">
    <property type="entry name" value="HTH_1"/>
    <property type="match status" value="1"/>
</dbReference>
<evidence type="ECO:0000313" key="7">
    <source>
        <dbReference type="Proteomes" id="UP000510822"/>
    </source>
</evidence>
<evidence type="ECO:0000313" key="6">
    <source>
        <dbReference type="EMBL" id="QLI82288.1"/>
    </source>
</evidence>
<keyword evidence="3" id="KW-0238">DNA-binding</keyword>
<keyword evidence="4" id="KW-0804">Transcription</keyword>
<dbReference type="InterPro" id="IPR000847">
    <property type="entry name" value="LysR_HTH_N"/>
</dbReference>
<evidence type="ECO:0000256" key="4">
    <source>
        <dbReference type="ARBA" id="ARBA00023163"/>
    </source>
</evidence>
<dbReference type="Pfam" id="PF03466">
    <property type="entry name" value="LysR_substrate"/>
    <property type="match status" value="1"/>
</dbReference>
<organism evidence="6 7">
    <name type="scientific">Chitinibacter fontanus</name>
    <dbReference type="NCBI Taxonomy" id="1737446"/>
    <lineage>
        <taxon>Bacteria</taxon>
        <taxon>Pseudomonadati</taxon>
        <taxon>Pseudomonadota</taxon>
        <taxon>Betaproteobacteria</taxon>
        <taxon>Neisseriales</taxon>
        <taxon>Chitinibacteraceae</taxon>
        <taxon>Chitinibacter</taxon>
    </lineage>
</organism>
<comment type="similarity">
    <text evidence="1">Belongs to the LysR transcriptional regulatory family.</text>
</comment>